<evidence type="ECO:0000256" key="1">
    <source>
        <dbReference type="SAM" id="Phobius"/>
    </source>
</evidence>
<feature type="non-terminal residue" evidence="2">
    <location>
        <position position="1"/>
    </location>
</feature>
<dbReference type="Proteomes" id="UP000054826">
    <property type="component" value="Unassembled WGS sequence"/>
</dbReference>
<evidence type="ECO:0000313" key="3">
    <source>
        <dbReference type="EMBL" id="KRZ35348.1"/>
    </source>
</evidence>
<evidence type="ECO:0000313" key="5">
    <source>
        <dbReference type="Proteomes" id="UP000054826"/>
    </source>
</evidence>
<proteinExistence type="predicted"/>
<sequence>LVWFILMDFLFCVTIKVIFNTIMSLLCRMNIYCNTNLVENEVDVWKFQSMTMAENDPHVIGKASHKTCLNITDVISALSTKCILIADSFIKRFESRQRDISQFLKIKVEAPGNCKVDSYVDLVWRINTALESLNIKYSGSQNKTIIVFVDNRLESVLRHVAGLSLLLYELHFPLLEDTPLP</sequence>
<keyword evidence="1" id="KW-1133">Transmembrane helix</keyword>
<dbReference type="Proteomes" id="UP000054632">
    <property type="component" value="Unassembled WGS sequence"/>
</dbReference>
<keyword evidence="1" id="KW-0472">Membrane</keyword>
<name>A0A0V1DUQ7_TRIPS</name>
<organism evidence="2 4">
    <name type="scientific">Trichinella pseudospiralis</name>
    <name type="common">Parasitic roundworm</name>
    <dbReference type="NCBI Taxonomy" id="6337"/>
    <lineage>
        <taxon>Eukaryota</taxon>
        <taxon>Metazoa</taxon>
        <taxon>Ecdysozoa</taxon>
        <taxon>Nematoda</taxon>
        <taxon>Enoplea</taxon>
        <taxon>Dorylaimia</taxon>
        <taxon>Trichinellida</taxon>
        <taxon>Trichinellidae</taxon>
        <taxon>Trichinella</taxon>
    </lineage>
</organism>
<evidence type="ECO:0000313" key="2">
    <source>
        <dbReference type="EMBL" id="KRY65204.1"/>
    </source>
</evidence>
<feature type="transmembrane region" description="Helical" evidence="1">
    <location>
        <begin position="6"/>
        <end position="27"/>
    </location>
</feature>
<evidence type="ECO:0000313" key="4">
    <source>
        <dbReference type="Proteomes" id="UP000054632"/>
    </source>
</evidence>
<comment type="caution">
    <text evidence="2">The sequence shown here is derived from an EMBL/GenBank/DDBJ whole genome shotgun (WGS) entry which is preliminary data.</text>
</comment>
<reference evidence="4 5" key="1">
    <citation type="submission" date="2015-01" db="EMBL/GenBank/DDBJ databases">
        <title>Evolution of Trichinella species and genotypes.</title>
        <authorList>
            <person name="Korhonen P.K."/>
            <person name="Edoardo P."/>
            <person name="Giuseppe L.R."/>
            <person name="Gasser R.B."/>
        </authorList>
    </citation>
    <scope>NUCLEOTIDE SEQUENCE [LARGE SCALE GENOMIC DNA]</scope>
    <source>
        <strain evidence="2">ISS13</strain>
        <strain evidence="3">ISS176</strain>
    </source>
</reference>
<keyword evidence="1" id="KW-0812">Transmembrane</keyword>
<protein>
    <submittedName>
        <fullName evidence="2">Uncharacterized protein</fullName>
    </submittedName>
</protein>
<accession>A0A0V1DUQ7</accession>
<dbReference type="EMBL" id="JYDR01000224">
    <property type="protein sequence ID" value="KRY65204.1"/>
    <property type="molecule type" value="Genomic_DNA"/>
</dbReference>
<dbReference type="AlphaFoldDB" id="A0A0V1DUQ7"/>
<gene>
    <name evidence="2" type="ORF">T4A_3077</name>
    <name evidence="3" type="ORF">T4C_637</name>
</gene>
<dbReference type="EMBL" id="JYDV01000091">
    <property type="protein sequence ID" value="KRZ35348.1"/>
    <property type="molecule type" value="Genomic_DNA"/>
</dbReference>